<evidence type="ECO:0000256" key="1">
    <source>
        <dbReference type="ARBA" id="ARBA00022553"/>
    </source>
</evidence>
<dbReference type="GO" id="GO:0005829">
    <property type="term" value="C:cytosol"/>
    <property type="evidence" value="ECO:0007669"/>
    <property type="project" value="TreeGrafter"/>
</dbReference>
<dbReference type="Proteomes" id="UP000711407">
    <property type="component" value="Unassembled WGS sequence"/>
</dbReference>
<dbReference type="Gene3D" id="1.10.10.10">
    <property type="entry name" value="Winged helix-like DNA-binding domain superfamily/Winged helix DNA-binding domain"/>
    <property type="match status" value="1"/>
</dbReference>
<dbReference type="SUPFAM" id="SSF46894">
    <property type="entry name" value="C-terminal effector domain of the bipartite response regulators"/>
    <property type="match status" value="1"/>
</dbReference>
<dbReference type="Pfam" id="PF00486">
    <property type="entry name" value="Trans_reg_C"/>
    <property type="match status" value="1"/>
</dbReference>
<dbReference type="PROSITE" id="PS50110">
    <property type="entry name" value="RESPONSE_REGULATORY"/>
    <property type="match status" value="1"/>
</dbReference>
<evidence type="ECO:0000313" key="4">
    <source>
        <dbReference type="EMBL" id="HJE38626.1"/>
    </source>
</evidence>
<comment type="caution">
    <text evidence="4">The sequence shown here is derived from an EMBL/GenBank/DDBJ whole genome shotgun (WGS) entry which is preliminary data.</text>
</comment>
<gene>
    <name evidence="4" type="ORF">K8V47_02535</name>
</gene>
<dbReference type="CDD" id="cd00383">
    <property type="entry name" value="trans_reg_C"/>
    <property type="match status" value="1"/>
</dbReference>
<dbReference type="SUPFAM" id="SSF52172">
    <property type="entry name" value="CheY-like"/>
    <property type="match status" value="1"/>
</dbReference>
<dbReference type="SMART" id="SM00862">
    <property type="entry name" value="Trans_reg_C"/>
    <property type="match status" value="1"/>
</dbReference>
<name>A0A4Q0UB48_9BACT</name>
<organism evidence="4 5">
    <name type="scientific">Candidatus Amulumruptor caecigallinarius</name>
    <dbReference type="NCBI Taxonomy" id="2109911"/>
    <lineage>
        <taxon>Bacteria</taxon>
        <taxon>Pseudomonadati</taxon>
        <taxon>Bacteroidota</taxon>
        <taxon>Bacteroidia</taxon>
        <taxon>Bacteroidales</taxon>
        <taxon>Muribaculaceae</taxon>
        <taxon>Candidatus Amulumruptor</taxon>
    </lineage>
</organism>
<dbReference type="InterPro" id="IPR001789">
    <property type="entry name" value="Sig_transdc_resp-reg_receiver"/>
</dbReference>
<dbReference type="InterPro" id="IPR001867">
    <property type="entry name" value="OmpR/PhoB-type_DNA-bd"/>
</dbReference>
<dbReference type="PROSITE" id="PS51755">
    <property type="entry name" value="OMPR_PHOB"/>
    <property type="match status" value="1"/>
</dbReference>
<dbReference type="EMBL" id="DYXT01000017">
    <property type="protein sequence ID" value="HJE38626.1"/>
    <property type="molecule type" value="Genomic_DNA"/>
</dbReference>
<dbReference type="InterPro" id="IPR011006">
    <property type="entry name" value="CheY-like_superfamily"/>
</dbReference>
<dbReference type="GO" id="GO:0000156">
    <property type="term" value="F:phosphorelay response regulator activity"/>
    <property type="evidence" value="ECO:0007669"/>
    <property type="project" value="TreeGrafter"/>
</dbReference>
<proteinExistence type="predicted"/>
<evidence type="ECO:0000313" key="5">
    <source>
        <dbReference type="Proteomes" id="UP000711407"/>
    </source>
</evidence>
<dbReference type="InterPro" id="IPR016032">
    <property type="entry name" value="Sig_transdc_resp-reg_C-effctor"/>
</dbReference>
<dbReference type="SMART" id="SM00448">
    <property type="entry name" value="REC"/>
    <property type="match status" value="1"/>
</dbReference>
<dbReference type="GO" id="GO:0006355">
    <property type="term" value="P:regulation of DNA-templated transcription"/>
    <property type="evidence" value="ECO:0007669"/>
    <property type="project" value="InterPro"/>
</dbReference>
<reference evidence="4" key="2">
    <citation type="submission" date="2021-09" db="EMBL/GenBank/DDBJ databases">
        <authorList>
            <person name="Gilroy R."/>
        </authorList>
    </citation>
    <scope>NUCLEOTIDE SEQUENCE</scope>
    <source>
        <strain evidence="4">4100</strain>
    </source>
</reference>
<dbReference type="GO" id="GO:0032993">
    <property type="term" value="C:protein-DNA complex"/>
    <property type="evidence" value="ECO:0007669"/>
    <property type="project" value="TreeGrafter"/>
</dbReference>
<keyword evidence="1" id="KW-0597">Phosphoprotein</keyword>
<dbReference type="Gene3D" id="6.10.250.690">
    <property type="match status" value="1"/>
</dbReference>
<dbReference type="Gene3D" id="3.40.50.2300">
    <property type="match status" value="1"/>
</dbReference>
<protein>
    <submittedName>
        <fullName evidence="4">Response regulator transcription factor</fullName>
    </submittedName>
</protein>
<dbReference type="PANTHER" id="PTHR48111:SF40">
    <property type="entry name" value="PHOSPHATE REGULON TRANSCRIPTIONAL REGULATORY PROTEIN PHOB"/>
    <property type="match status" value="1"/>
</dbReference>
<dbReference type="Pfam" id="PF00072">
    <property type="entry name" value="Response_reg"/>
    <property type="match status" value="1"/>
</dbReference>
<evidence type="ECO:0000256" key="2">
    <source>
        <dbReference type="ARBA" id="ARBA00023012"/>
    </source>
</evidence>
<dbReference type="AlphaFoldDB" id="A0A4Q0UB48"/>
<dbReference type="InterPro" id="IPR036388">
    <property type="entry name" value="WH-like_DNA-bd_sf"/>
</dbReference>
<sequence>MSAKILLIDDEEPICEILKYNLERVGYEVDCAYSAEEALELDLRQYSLCLVDIMMERLSGYDFAKAVRNNPEIASLPLIFCSALNGEDDAVMGLNIGGDDYITKPFVISEVVARVRAVLRRSAMRPADNSPKEDGRQDANTVSFGGISVDLDDKVCTLDGVDLNLTKTELELMTFFLTHRNRIYSREEIIKQIWPDDVIVTTRAIDTNIARLRKKLGRYGNNIVTRMGFGYGFKETE</sequence>
<accession>A0A4Q0UB48</accession>
<dbReference type="PANTHER" id="PTHR48111">
    <property type="entry name" value="REGULATOR OF RPOS"/>
    <property type="match status" value="1"/>
</dbReference>
<evidence type="ECO:0000256" key="3">
    <source>
        <dbReference type="ARBA" id="ARBA00023125"/>
    </source>
</evidence>
<keyword evidence="3" id="KW-0238">DNA-binding</keyword>
<dbReference type="GO" id="GO:0000976">
    <property type="term" value="F:transcription cis-regulatory region binding"/>
    <property type="evidence" value="ECO:0007669"/>
    <property type="project" value="TreeGrafter"/>
</dbReference>
<dbReference type="InterPro" id="IPR039420">
    <property type="entry name" value="WalR-like"/>
</dbReference>
<reference evidence="4" key="1">
    <citation type="journal article" date="2021" name="PeerJ">
        <title>Extensive microbial diversity within the chicken gut microbiome revealed by metagenomics and culture.</title>
        <authorList>
            <person name="Gilroy R."/>
            <person name="Ravi A."/>
            <person name="Getino M."/>
            <person name="Pursley I."/>
            <person name="Horton D.L."/>
            <person name="Alikhan N.F."/>
            <person name="Baker D."/>
            <person name="Gharbi K."/>
            <person name="Hall N."/>
            <person name="Watson M."/>
            <person name="Adriaenssens E.M."/>
            <person name="Foster-Nyarko E."/>
            <person name="Jarju S."/>
            <person name="Secka A."/>
            <person name="Antonio M."/>
            <person name="Oren A."/>
            <person name="Chaudhuri R.R."/>
            <person name="La Ragione R."/>
            <person name="Hildebrand F."/>
            <person name="Pallen M.J."/>
        </authorList>
    </citation>
    <scope>NUCLEOTIDE SEQUENCE</scope>
    <source>
        <strain evidence="4">4100</strain>
    </source>
</reference>
<keyword evidence="2" id="KW-0902">Two-component regulatory system</keyword>